<evidence type="ECO:0000256" key="1">
    <source>
        <dbReference type="ARBA" id="ARBA00022801"/>
    </source>
</evidence>
<dbReference type="Gene3D" id="2.120.10.30">
    <property type="entry name" value="TolB, C-terminal domain"/>
    <property type="match status" value="1"/>
</dbReference>
<dbReference type="Pfam" id="PF08450">
    <property type="entry name" value="SGL"/>
    <property type="match status" value="1"/>
</dbReference>
<organism evidence="3">
    <name type="scientific">marine sediment metagenome</name>
    <dbReference type="NCBI Taxonomy" id="412755"/>
    <lineage>
        <taxon>unclassified sequences</taxon>
        <taxon>metagenomes</taxon>
        <taxon>ecological metagenomes</taxon>
    </lineage>
</organism>
<protein>
    <recommendedName>
        <fullName evidence="2">SMP-30/Gluconolactonase/LRE-like region domain-containing protein</fullName>
    </recommendedName>
</protein>
<dbReference type="InterPro" id="IPR013658">
    <property type="entry name" value="SGL"/>
</dbReference>
<proteinExistence type="predicted"/>
<gene>
    <name evidence="3" type="ORF">LCGC14_1444840</name>
</gene>
<dbReference type="EMBL" id="LAZR01009892">
    <property type="protein sequence ID" value="KKM70033.1"/>
    <property type="molecule type" value="Genomic_DNA"/>
</dbReference>
<accession>A0A0F9JK81</accession>
<dbReference type="AlphaFoldDB" id="A0A0F9JK81"/>
<reference evidence="3" key="1">
    <citation type="journal article" date="2015" name="Nature">
        <title>Complex archaea that bridge the gap between prokaryotes and eukaryotes.</title>
        <authorList>
            <person name="Spang A."/>
            <person name="Saw J.H."/>
            <person name="Jorgensen S.L."/>
            <person name="Zaremba-Niedzwiedzka K."/>
            <person name="Martijn J."/>
            <person name="Lind A.E."/>
            <person name="van Eijk R."/>
            <person name="Schleper C."/>
            <person name="Guy L."/>
            <person name="Ettema T.J."/>
        </authorList>
    </citation>
    <scope>NUCLEOTIDE SEQUENCE</scope>
</reference>
<dbReference type="PRINTS" id="PR01790">
    <property type="entry name" value="SMP30FAMILY"/>
</dbReference>
<evidence type="ECO:0000259" key="2">
    <source>
        <dbReference type="Pfam" id="PF08450"/>
    </source>
</evidence>
<dbReference type="GO" id="GO:0016787">
    <property type="term" value="F:hydrolase activity"/>
    <property type="evidence" value="ECO:0007669"/>
    <property type="project" value="UniProtKB-KW"/>
</dbReference>
<evidence type="ECO:0000313" key="3">
    <source>
        <dbReference type="EMBL" id="KKM70033.1"/>
    </source>
</evidence>
<sequence length="281" mass="30768">MSNPELLETKILLEDLQFPEGPRWHDEKLWFSDMTARKVMTVDLQGNAETIIEMEDSPSGLGWLPDGTLLIVSMGEERLLRLEPDGLEEHADLSSLATFRCNDMVVDKKGRAYVGNFGFDYQNEEFKPAEIILVTPDRNIQIAADNMNFPNGTVITPDDKTLVVAETFANKLTAFDILDNGLLGGRRIWANLPSMAPDGICLDAEGGIWTATPGTGKVLRVLEGGKVTHEVKVSSQPIACMLGDIDRCTLFVATSTAFDQTGQIDGRIETVRVEIPGAGCP</sequence>
<comment type="caution">
    <text evidence="3">The sequence shown here is derived from an EMBL/GenBank/DDBJ whole genome shotgun (WGS) entry which is preliminary data.</text>
</comment>
<dbReference type="SUPFAM" id="SSF63829">
    <property type="entry name" value="Calcium-dependent phosphotriesterase"/>
    <property type="match status" value="1"/>
</dbReference>
<keyword evidence="1" id="KW-0378">Hydrolase</keyword>
<name>A0A0F9JK81_9ZZZZ</name>
<feature type="domain" description="SMP-30/Gluconolactonase/LRE-like region" evidence="2">
    <location>
        <begin position="18"/>
        <end position="255"/>
    </location>
</feature>
<dbReference type="PANTHER" id="PTHR47572">
    <property type="entry name" value="LIPOPROTEIN-RELATED"/>
    <property type="match status" value="1"/>
</dbReference>
<dbReference type="PANTHER" id="PTHR47572:SF4">
    <property type="entry name" value="LACTONASE DRP35"/>
    <property type="match status" value="1"/>
</dbReference>
<dbReference type="InterPro" id="IPR011042">
    <property type="entry name" value="6-blade_b-propeller_TolB-like"/>
</dbReference>
<dbReference type="InterPro" id="IPR005511">
    <property type="entry name" value="SMP-30"/>
</dbReference>
<dbReference type="InterPro" id="IPR051262">
    <property type="entry name" value="SMP-30/CGR1_Lactonase"/>
</dbReference>